<evidence type="ECO:0000313" key="1">
    <source>
        <dbReference type="EMBL" id="GES76935.1"/>
    </source>
</evidence>
<sequence>MLEIKYASSSYIADVIADLLYKCISNWDLSRCVIAIITDNGSNMKVVTLTIKELIFNLATNLMDSPPNNIDYNNKNTIFEETEIEINNKEIISNITNKKISIKNPLNTNRVLYKELDLELEDKKNEIIQKFCDEFINELNSDKSTLIIPVAELSNPTIPFPDAESSLYSQKEYCTLLKLSNLAQYFNDIFLISLR</sequence>
<evidence type="ECO:0008006" key="3">
    <source>
        <dbReference type="Google" id="ProtNLM"/>
    </source>
</evidence>
<dbReference type="AlphaFoldDB" id="A0A8H3L062"/>
<organism evidence="1 2">
    <name type="scientific">Rhizophagus clarus</name>
    <dbReference type="NCBI Taxonomy" id="94130"/>
    <lineage>
        <taxon>Eukaryota</taxon>
        <taxon>Fungi</taxon>
        <taxon>Fungi incertae sedis</taxon>
        <taxon>Mucoromycota</taxon>
        <taxon>Glomeromycotina</taxon>
        <taxon>Glomeromycetes</taxon>
        <taxon>Glomerales</taxon>
        <taxon>Glomeraceae</taxon>
        <taxon>Rhizophagus</taxon>
    </lineage>
</organism>
<evidence type="ECO:0000313" key="2">
    <source>
        <dbReference type="Proteomes" id="UP000615446"/>
    </source>
</evidence>
<comment type="caution">
    <text evidence="1">The sequence shown here is derived from an EMBL/GenBank/DDBJ whole genome shotgun (WGS) entry which is preliminary data.</text>
</comment>
<name>A0A8H3L062_9GLOM</name>
<gene>
    <name evidence="1" type="ORF">RCL2_000432300</name>
</gene>
<dbReference type="EMBL" id="BLAL01000027">
    <property type="protein sequence ID" value="GES76935.1"/>
    <property type="molecule type" value="Genomic_DNA"/>
</dbReference>
<dbReference type="Proteomes" id="UP000615446">
    <property type="component" value="Unassembled WGS sequence"/>
</dbReference>
<accession>A0A8H3L062</accession>
<reference evidence="1" key="1">
    <citation type="submission" date="2019-10" db="EMBL/GenBank/DDBJ databases">
        <title>Conservation and host-specific expression of non-tandemly repeated heterogenous ribosome RNA gene in arbuscular mycorrhizal fungi.</title>
        <authorList>
            <person name="Maeda T."/>
            <person name="Kobayashi Y."/>
            <person name="Nakagawa T."/>
            <person name="Ezawa T."/>
            <person name="Yamaguchi K."/>
            <person name="Bino T."/>
            <person name="Nishimoto Y."/>
            <person name="Shigenobu S."/>
            <person name="Kawaguchi M."/>
        </authorList>
    </citation>
    <scope>NUCLEOTIDE SEQUENCE</scope>
    <source>
        <strain evidence="1">HR1</strain>
    </source>
</reference>
<protein>
    <recommendedName>
        <fullName evidence="3">DUF659 domain-containing protein</fullName>
    </recommendedName>
</protein>
<proteinExistence type="predicted"/>